<name>A0A560CXG6_9BRAD</name>
<keyword evidence="3" id="KW-1185">Reference proteome</keyword>
<dbReference type="RefSeq" id="WP_145670129.1">
    <property type="nucleotide sequence ID" value="NZ_VITK01000019.1"/>
</dbReference>
<comment type="caution">
    <text evidence="2">The sequence shown here is derived from an EMBL/GenBank/DDBJ whole genome shotgun (WGS) entry which is preliminary data.</text>
</comment>
<sequence length="171" mass="17930">MPISMTFSNESADGILADLQRIFPALVSGGQLPPMQEQPAANREPLPESNVKEIEPKPCKSRTPKEETGKKDDAPSVAESSTEAASSTATTSAAGDTGAASETTASPSDAIPDIEDLRARLKTLGATEGFGHDKVFEVLGKYGAKNASTVPEEKRADCIEEIDELLKAGAK</sequence>
<dbReference type="EMBL" id="VITK01000019">
    <property type="protein sequence ID" value="TWA89545.1"/>
    <property type="molecule type" value="Genomic_DNA"/>
</dbReference>
<feature type="region of interest" description="Disordered" evidence="1">
    <location>
        <begin position="29"/>
        <end position="113"/>
    </location>
</feature>
<organism evidence="2 3">
    <name type="scientific">Bradyrhizobium stylosanthis</name>
    <dbReference type="NCBI Taxonomy" id="1803665"/>
    <lineage>
        <taxon>Bacteria</taxon>
        <taxon>Pseudomonadati</taxon>
        <taxon>Pseudomonadota</taxon>
        <taxon>Alphaproteobacteria</taxon>
        <taxon>Hyphomicrobiales</taxon>
        <taxon>Nitrobacteraceae</taxon>
        <taxon>Bradyrhizobium</taxon>
    </lineage>
</organism>
<reference evidence="2 3" key="1">
    <citation type="submission" date="2019-06" db="EMBL/GenBank/DDBJ databases">
        <title>Genomic Encyclopedia of Type Strains, Phase IV (KMG-V): Genome sequencing to study the core and pangenomes of soil and plant-associated prokaryotes.</title>
        <authorList>
            <person name="Whitman W."/>
        </authorList>
    </citation>
    <scope>NUCLEOTIDE SEQUENCE [LARGE SCALE GENOMIC DNA]</scope>
    <source>
        <strain evidence="2 3">BR 510</strain>
    </source>
</reference>
<feature type="compositionally biased region" description="Basic and acidic residues" evidence="1">
    <location>
        <begin position="50"/>
        <end position="74"/>
    </location>
</feature>
<accession>A0A560CXG6</accession>
<dbReference type="Proteomes" id="UP000319949">
    <property type="component" value="Unassembled WGS sequence"/>
</dbReference>
<evidence type="ECO:0000313" key="2">
    <source>
        <dbReference type="EMBL" id="TWA89545.1"/>
    </source>
</evidence>
<evidence type="ECO:0000313" key="3">
    <source>
        <dbReference type="Proteomes" id="UP000319949"/>
    </source>
</evidence>
<gene>
    <name evidence="2" type="ORF">FBZ96_11913</name>
</gene>
<evidence type="ECO:0000256" key="1">
    <source>
        <dbReference type="SAM" id="MobiDB-lite"/>
    </source>
</evidence>
<feature type="compositionally biased region" description="Low complexity" evidence="1">
    <location>
        <begin position="78"/>
        <end position="106"/>
    </location>
</feature>
<protein>
    <submittedName>
        <fullName evidence="2">Uncharacterized protein</fullName>
    </submittedName>
</protein>
<proteinExistence type="predicted"/>
<dbReference type="AlphaFoldDB" id="A0A560CXG6"/>